<accession>A0A934USL5</accession>
<dbReference type="SUPFAM" id="SSF111331">
    <property type="entry name" value="NAD kinase/diacylglycerol kinase-like"/>
    <property type="match status" value="1"/>
</dbReference>
<dbReference type="EMBL" id="JAEDAO010000001">
    <property type="protein sequence ID" value="MBK0393637.1"/>
    <property type="molecule type" value="Genomic_DNA"/>
</dbReference>
<dbReference type="Proteomes" id="UP000617041">
    <property type="component" value="Unassembled WGS sequence"/>
</dbReference>
<dbReference type="PROSITE" id="PS50146">
    <property type="entry name" value="DAGK"/>
    <property type="match status" value="1"/>
</dbReference>
<dbReference type="InterPro" id="IPR001206">
    <property type="entry name" value="Diacylglycerol_kinase_cat_dom"/>
</dbReference>
<dbReference type="InterPro" id="IPR050187">
    <property type="entry name" value="Lipid_Phosphate_FormReg"/>
</dbReference>
<dbReference type="PANTHER" id="PTHR12358">
    <property type="entry name" value="SPHINGOSINE KINASE"/>
    <property type="match status" value="1"/>
</dbReference>
<dbReference type="InterPro" id="IPR017438">
    <property type="entry name" value="ATP-NAD_kinase_N"/>
</dbReference>
<organism evidence="2 3">
    <name type="scientific">Ramlibacter algicola</name>
    <dbReference type="NCBI Taxonomy" id="2795217"/>
    <lineage>
        <taxon>Bacteria</taxon>
        <taxon>Pseudomonadati</taxon>
        <taxon>Pseudomonadota</taxon>
        <taxon>Betaproteobacteria</taxon>
        <taxon>Burkholderiales</taxon>
        <taxon>Comamonadaceae</taxon>
        <taxon>Ramlibacter</taxon>
    </lineage>
</organism>
<dbReference type="GO" id="GO:0016301">
    <property type="term" value="F:kinase activity"/>
    <property type="evidence" value="ECO:0007669"/>
    <property type="project" value="UniProtKB-KW"/>
</dbReference>
<reference evidence="2" key="1">
    <citation type="submission" date="2020-12" db="EMBL/GenBank/DDBJ databases">
        <title>Ramlibacter sp. nov., isolated from a freshwater alga, Cryptomonas.</title>
        <authorList>
            <person name="Kim H.M."/>
            <person name="Jeon C.O."/>
        </authorList>
    </citation>
    <scope>NUCLEOTIDE SEQUENCE</scope>
    <source>
        <strain evidence="2">CrO1</strain>
    </source>
</reference>
<dbReference type="Gene3D" id="2.60.200.40">
    <property type="match status" value="1"/>
</dbReference>
<name>A0A934USL5_9BURK</name>
<gene>
    <name evidence="2" type="ORF">I8E28_13650</name>
</gene>
<evidence type="ECO:0000313" key="2">
    <source>
        <dbReference type="EMBL" id="MBK0393637.1"/>
    </source>
</evidence>
<keyword evidence="3" id="KW-1185">Reference proteome</keyword>
<feature type="domain" description="DAGKc" evidence="1">
    <location>
        <begin position="17"/>
        <end position="150"/>
    </location>
</feature>
<comment type="caution">
    <text evidence="2">The sequence shown here is derived from an EMBL/GenBank/DDBJ whole genome shotgun (WGS) entry which is preliminary data.</text>
</comment>
<sequence>MWAARSDDLPWPRDVPAPGPELVVVINPGSGEHDATATRDALARVFGSAGRAFRFVAIATPADLARAADHAARECAERGTVLVAAGGDGTINSVAQAAWHHGCLFGVLPQGTFNYFGRDHGIAQDLEQAATALLHADEQPVQVGEVNGRLFLVNASLGLYPQLLEDRETFKQQLGRHRWVAMLSGVVTVFKWRRQLALDLELDGQTTRVLSPTLFVGNNRLQLERIGMEPAIAARVGEGRLAALMPHPIGSWKLLWLALRGALGRLGDANGIDGAAFRNLTVQVRRARRVKVATDGEVTMMAPPLQFRVSDRPLRLMLPRPDHRVPVE</sequence>
<proteinExistence type="predicted"/>
<keyword evidence="2" id="KW-0418">Kinase</keyword>
<dbReference type="RefSeq" id="WP_200788595.1">
    <property type="nucleotide sequence ID" value="NZ_JAEDAO010000001.1"/>
</dbReference>
<evidence type="ECO:0000313" key="3">
    <source>
        <dbReference type="Proteomes" id="UP000617041"/>
    </source>
</evidence>
<dbReference type="PANTHER" id="PTHR12358:SF54">
    <property type="entry name" value="SPHINGOSINE KINASE RELATED PROTEIN"/>
    <property type="match status" value="1"/>
</dbReference>
<dbReference type="InterPro" id="IPR016064">
    <property type="entry name" value="NAD/diacylglycerol_kinase_sf"/>
</dbReference>
<dbReference type="AlphaFoldDB" id="A0A934USL5"/>
<dbReference type="Pfam" id="PF00781">
    <property type="entry name" value="DAGK_cat"/>
    <property type="match status" value="1"/>
</dbReference>
<dbReference type="Gene3D" id="3.40.50.10330">
    <property type="entry name" value="Probable inorganic polyphosphate/atp-NAD kinase, domain 1"/>
    <property type="match status" value="1"/>
</dbReference>
<keyword evidence="2" id="KW-0808">Transferase</keyword>
<evidence type="ECO:0000259" key="1">
    <source>
        <dbReference type="PROSITE" id="PS50146"/>
    </source>
</evidence>
<protein>
    <submittedName>
        <fullName evidence="2">Diacylglycerol kinase</fullName>
    </submittedName>
</protein>